<dbReference type="SUPFAM" id="SSF53850">
    <property type="entry name" value="Periplasmic binding protein-like II"/>
    <property type="match status" value="1"/>
</dbReference>
<feature type="chain" id="PRO_5032941342" evidence="1">
    <location>
        <begin position="28"/>
        <end position="304"/>
    </location>
</feature>
<keyword evidence="3" id="KW-1185">Reference proteome</keyword>
<accession>A0A840BRP2</accession>
<dbReference type="Proteomes" id="UP000561045">
    <property type="component" value="Unassembled WGS sequence"/>
</dbReference>
<dbReference type="EMBL" id="JACIET010000001">
    <property type="protein sequence ID" value="MBB4013067.1"/>
    <property type="molecule type" value="Genomic_DNA"/>
</dbReference>
<organism evidence="2 3">
    <name type="scientific">Niveibacterium umoris</name>
    <dbReference type="NCBI Taxonomy" id="1193620"/>
    <lineage>
        <taxon>Bacteria</taxon>
        <taxon>Pseudomonadati</taxon>
        <taxon>Pseudomonadota</taxon>
        <taxon>Betaproteobacteria</taxon>
        <taxon>Rhodocyclales</taxon>
        <taxon>Rhodocyclaceae</taxon>
        <taxon>Niveibacterium</taxon>
    </lineage>
</organism>
<keyword evidence="1" id="KW-0732">Signal</keyword>
<evidence type="ECO:0000313" key="3">
    <source>
        <dbReference type="Proteomes" id="UP000561045"/>
    </source>
</evidence>
<gene>
    <name evidence="2" type="ORF">GGR36_002375</name>
</gene>
<dbReference type="RefSeq" id="WP_183634823.1">
    <property type="nucleotide sequence ID" value="NZ_BAABLE010000011.1"/>
</dbReference>
<feature type="signal peptide" evidence="1">
    <location>
        <begin position="1"/>
        <end position="27"/>
    </location>
</feature>
<dbReference type="Gene3D" id="3.40.190.10">
    <property type="entry name" value="Periplasmic binding protein-like II"/>
    <property type="match status" value="2"/>
</dbReference>
<protein>
    <submittedName>
        <fullName evidence="2">ABC-type amino acid transport substrate-binding protein</fullName>
    </submittedName>
</protein>
<sequence>MPHVTRSLLSACLLLATALLAAHSAAAGETVVRYPRGDNPTDFRYDYPVRVLQLALDKTAAEDGPARAVQATEPMTNARIRAEIERGGLIDVANYPPRRELTPRFDFVPICIRKGILGIRLFIINRKLAPRYATIHSLQDLKPLTAAQLRDWQDTKVLESNGLRVVTPPTYEEIFEQLAAGRFDYFPRGVHEPFREVEPRALRFPDLTVEDTLALYYPMPDYFMVRKGNTALAQRIQRGLERAIADGSYEAIFQKEFADSLKRAHLAERTIIRLDNPDVDQVANPEDQKRWVLPPAVRSAAAPR</sequence>
<proteinExistence type="predicted"/>
<evidence type="ECO:0000313" key="2">
    <source>
        <dbReference type="EMBL" id="MBB4013067.1"/>
    </source>
</evidence>
<reference evidence="2 3" key="1">
    <citation type="submission" date="2020-08" db="EMBL/GenBank/DDBJ databases">
        <title>Genomic Encyclopedia of Type Strains, Phase IV (KMG-IV): sequencing the most valuable type-strain genomes for metagenomic binning, comparative biology and taxonomic classification.</title>
        <authorList>
            <person name="Goeker M."/>
        </authorList>
    </citation>
    <scope>NUCLEOTIDE SEQUENCE [LARGE SCALE GENOMIC DNA]</scope>
    <source>
        <strain evidence="2 3">DSM 106739</strain>
    </source>
</reference>
<comment type="caution">
    <text evidence="2">The sequence shown here is derived from an EMBL/GenBank/DDBJ whole genome shotgun (WGS) entry which is preliminary data.</text>
</comment>
<name>A0A840BRP2_9RHOO</name>
<evidence type="ECO:0000256" key="1">
    <source>
        <dbReference type="SAM" id="SignalP"/>
    </source>
</evidence>
<dbReference type="AlphaFoldDB" id="A0A840BRP2"/>